<dbReference type="RefSeq" id="XP_016450067.1">
    <property type="nucleotide sequence ID" value="XM_016594581.2"/>
</dbReference>
<gene>
    <name evidence="4" type="primary">LOC107774912</name>
</gene>
<dbReference type="Proteomes" id="UP000790787">
    <property type="component" value="Chromosome 6"/>
</dbReference>
<accession>A0A1S3YDJ6</accession>
<dbReference type="InterPro" id="IPR011032">
    <property type="entry name" value="GroES-like_sf"/>
</dbReference>
<feature type="domain" description="Enoyl reductase (ER)" evidence="2">
    <location>
        <begin position="47"/>
        <end position="346"/>
    </location>
</feature>
<dbReference type="FunFam" id="3.40.50.720:FF:000121">
    <property type="entry name" value="Prostaglandin reductase 2"/>
    <property type="match status" value="1"/>
</dbReference>
<dbReference type="InterPro" id="IPR036291">
    <property type="entry name" value="NAD(P)-bd_dom_sf"/>
</dbReference>
<dbReference type="SMART" id="SM00829">
    <property type="entry name" value="PKS_ER"/>
    <property type="match status" value="1"/>
</dbReference>
<evidence type="ECO:0000313" key="4">
    <source>
        <dbReference type="RefSeq" id="XP_016450067.1"/>
    </source>
</evidence>
<dbReference type="InterPro" id="IPR020843">
    <property type="entry name" value="ER"/>
</dbReference>
<dbReference type="PaxDb" id="4097-A0A1S3YDJ6"/>
<dbReference type="Pfam" id="PF16884">
    <property type="entry name" value="ADH_N_2"/>
    <property type="match status" value="1"/>
</dbReference>
<proteinExistence type="predicted"/>
<evidence type="ECO:0000256" key="1">
    <source>
        <dbReference type="ARBA" id="ARBA00023002"/>
    </source>
</evidence>
<dbReference type="OMA" id="ISIDPIM"/>
<dbReference type="InterPro" id="IPR045010">
    <property type="entry name" value="MDR_fam"/>
</dbReference>
<dbReference type="InterPro" id="IPR041694">
    <property type="entry name" value="ADH_N_2"/>
</dbReference>
<evidence type="ECO:0000259" key="2">
    <source>
        <dbReference type="SMART" id="SM00829"/>
    </source>
</evidence>
<dbReference type="PANTHER" id="PTHR43205:SF73">
    <property type="entry name" value="2-ALKENAL REDUCTASE (NADP(+)-DEPENDENT)-LIKE"/>
    <property type="match status" value="1"/>
</dbReference>
<evidence type="ECO:0000313" key="3">
    <source>
        <dbReference type="Proteomes" id="UP000790787"/>
    </source>
</evidence>
<dbReference type="OrthoDB" id="809632at2759"/>
<keyword evidence="3" id="KW-1185">Reference proteome</keyword>
<dbReference type="KEGG" id="nta:107774912"/>
<dbReference type="SUPFAM" id="SSF50129">
    <property type="entry name" value="GroES-like"/>
    <property type="match status" value="1"/>
</dbReference>
<dbReference type="Gene3D" id="3.90.180.10">
    <property type="entry name" value="Medium-chain alcohol dehydrogenases, catalytic domain"/>
    <property type="match status" value="1"/>
</dbReference>
<dbReference type="Gene3D" id="3.40.50.720">
    <property type="entry name" value="NAD(P)-binding Rossmann-like Domain"/>
    <property type="match status" value="1"/>
</dbReference>
<reference evidence="4" key="2">
    <citation type="submission" date="2025-08" db="UniProtKB">
        <authorList>
            <consortium name="RefSeq"/>
        </authorList>
    </citation>
    <scope>IDENTIFICATION</scope>
    <source>
        <tissue evidence="4">Leaf</tissue>
    </source>
</reference>
<sequence>MEAEHSSTMLPNKQVLFKNYVEGYPKESDFELRSTMISSQIPQRSKGLFVKNLYLGCDPYMRHKMSLHESKDVSLLTSFKPGSVITGLGVSKVIKSANADFEEGDYIWGMTGWEEYSLILNPDGLFKIKYTDVPLSYYAGILGMPGLAAYIGFYNVCSAKEGDIVYVSSAAGGVGQLVGQFAKMKGCYVVGSASTDEKVNLLKTELGFDDAFNYKEGDDFAGALKRHFPKGIDVYFENVGGNMLDEVLLHMNLYGRITVSGMISQYNLKKPDGIHNLFCLITKRLRMEGFSELDFRHKVPEYLEFVIQLIREKKLVFIEDIAEGLENAASAFVGIYHGRNVGKQIIQVSTD</sequence>
<dbReference type="AlphaFoldDB" id="A0A1S3YDJ6"/>
<dbReference type="GeneID" id="107774912"/>
<dbReference type="PANTHER" id="PTHR43205">
    <property type="entry name" value="PROSTAGLANDIN REDUCTASE"/>
    <property type="match status" value="1"/>
</dbReference>
<reference evidence="3" key="1">
    <citation type="journal article" date="2014" name="Nat. Commun.">
        <title>The tobacco genome sequence and its comparison with those of tomato and potato.</title>
        <authorList>
            <person name="Sierro N."/>
            <person name="Battey J.N."/>
            <person name="Ouadi S."/>
            <person name="Bakaher N."/>
            <person name="Bovet L."/>
            <person name="Willig A."/>
            <person name="Goepfert S."/>
            <person name="Peitsch M.C."/>
            <person name="Ivanov N.V."/>
        </authorList>
    </citation>
    <scope>NUCLEOTIDE SEQUENCE [LARGE SCALE GENOMIC DNA]</scope>
</reference>
<dbReference type="SMR" id="A0A1S3YDJ6"/>
<dbReference type="InterPro" id="IPR013149">
    <property type="entry name" value="ADH-like_C"/>
</dbReference>
<name>A0A1S3YDJ6_TOBAC</name>
<organism evidence="3 4">
    <name type="scientific">Nicotiana tabacum</name>
    <name type="common">Common tobacco</name>
    <dbReference type="NCBI Taxonomy" id="4097"/>
    <lineage>
        <taxon>Eukaryota</taxon>
        <taxon>Viridiplantae</taxon>
        <taxon>Streptophyta</taxon>
        <taxon>Embryophyta</taxon>
        <taxon>Tracheophyta</taxon>
        <taxon>Spermatophyta</taxon>
        <taxon>Magnoliopsida</taxon>
        <taxon>eudicotyledons</taxon>
        <taxon>Gunneridae</taxon>
        <taxon>Pentapetalae</taxon>
        <taxon>asterids</taxon>
        <taxon>lamiids</taxon>
        <taxon>Solanales</taxon>
        <taxon>Solanaceae</taxon>
        <taxon>Nicotianoideae</taxon>
        <taxon>Nicotianeae</taxon>
        <taxon>Nicotiana</taxon>
    </lineage>
</organism>
<keyword evidence="1" id="KW-0560">Oxidoreductase</keyword>
<dbReference type="SUPFAM" id="SSF51735">
    <property type="entry name" value="NAD(P)-binding Rossmann-fold domains"/>
    <property type="match status" value="1"/>
</dbReference>
<dbReference type="RefSeq" id="XP_016450067.1">
    <property type="nucleotide sequence ID" value="XM_016594581.1"/>
</dbReference>
<protein>
    <submittedName>
        <fullName evidence="4">2-alkenal reductase (NADP(+)-dependent)-like</fullName>
    </submittedName>
</protein>
<dbReference type="GO" id="GO:0032440">
    <property type="term" value="F:2-alkenal reductase [NAD(P)H] activity"/>
    <property type="evidence" value="ECO:0000318"/>
    <property type="project" value="GO_Central"/>
</dbReference>
<dbReference type="Pfam" id="PF00107">
    <property type="entry name" value="ADH_zinc_N"/>
    <property type="match status" value="1"/>
</dbReference>